<comment type="caution">
    <text evidence="3">The sequence shown here is derived from an EMBL/GenBank/DDBJ whole genome shotgun (WGS) entry which is preliminary data.</text>
</comment>
<evidence type="ECO:0000313" key="4">
    <source>
        <dbReference type="Proteomes" id="UP000663791"/>
    </source>
</evidence>
<evidence type="ECO:0000256" key="1">
    <source>
        <dbReference type="SAM" id="MobiDB-lite"/>
    </source>
</evidence>
<protein>
    <recommendedName>
        <fullName evidence="2">DUF6318 domain-containing protein</fullName>
    </recommendedName>
</protein>
<evidence type="ECO:0000259" key="2">
    <source>
        <dbReference type="Pfam" id="PF19843"/>
    </source>
</evidence>
<reference evidence="3" key="1">
    <citation type="submission" date="2021-01" db="EMBL/GenBank/DDBJ databases">
        <title>Novel species in genus Nocardioides.</title>
        <authorList>
            <person name="Zhang G."/>
        </authorList>
    </citation>
    <scope>NUCLEOTIDE SEQUENCE</scope>
    <source>
        <strain evidence="3">Zg-536</strain>
    </source>
</reference>
<dbReference type="Pfam" id="PF19843">
    <property type="entry name" value="DUF6318"/>
    <property type="match status" value="1"/>
</dbReference>
<accession>A0A939BTC6</accession>
<name>A0A939BTC6_9ACTN</name>
<evidence type="ECO:0000313" key="3">
    <source>
        <dbReference type="EMBL" id="MBM9460509.1"/>
    </source>
</evidence>
<dbReference type="InterPro" id="IPR046281">
    <property type="entry name" value="DUF6318"/>
</dbReference>
<dbReference type="EMBL" id="JAERTX010000009">
    <property type="protein sequence ID" value="MBM9460509.1"/>
    <property type="molecule type" value="Genomic_DNA"/>
</dbReference>
<dbReference type="RefSeq" id="WP_205291826.1">
    <property type="nucleotide sequence ID" value="NZ_CP074406.1"/>
</dbReference>
<dbReference type="Proteomes" id="UP000663791">
    <property type="component" value="Unassembled WGS sequence"/>
</dbReference>
<feature type="region of interest" description="Disordered" evidence="1">
    <location>
        <begin position="48"/>
        <end position="79"/>
    </location>
</feature>
<organism evidence="3 4">
    <name type="scientific">Nocardioides faecalis</name>
    <dbReference type="NCBI Taxonomy" id="2803858"/>
    <lineage>
        <taxon>Bacteria</taxon>
        <taxon>Bacillati</taxon>
        <taxon>Actinomycetota</taxon>
        <taxon>Actinomycetes</taxon>
        <taxon>Propionibacteriales</taxon>
        <taxon>Nocardioidaceae</taxon>
        <taxon>Nocardioides</taxon>
    </lineage>
</organism>
<sequence length="201" mass="21095">MSAPFGLASSIPLLVPERLLLSEDRMKPRYGVAAMVLSVALGAAGCGGDEPKRIGTAETSSVGASSSTATTSAAPQMTAEETVEAWFDARSDLLRTGDPRPLRSLAAPDCETCEWQIQPVVDVHQAGGGFQGGAWSSASVKKTKENADSAVVLAAVVVAEGTTTPSGGAEEQRYDEERFILEITLTKIDGAWRVSKLVTLR</sequence>
<gene>
    <name evidence="3" type="ORF">JK386_11395</name>
</gene>
<feature type="compositionally biased region" description="Low complexity" evidence="1">
    <location>
        <begin position="56"/>
        <end position="79"/>
    </location>
</feature>
<feature type="domain" description="DUF6318" evidence="2">
    <location>
        <begin position="79"/>
        <end position="195"/>
    </location>
</feature>
<keyword evidence="4" id="KW-1185">Reference proteome</keyword>
<proteinExistence type="predicted"/>
<dbReference type="AlphaFoldDB" id="A0A939BTC6"/>